<accession>A7SGP9</accession>
<evidence type="ECO:0000313" key="7">
    <source>
        <dbReference type="EMBL" id="EDO37104.1"/>
    </source>
</evidence>
<dbReference type="Pfam" id="PF25807">
    <property type="entry name" value="Clarin-2"/>
    <property type="match status" value="1"/>
</dbReference>
<dbReference type="PANTHER" id="PTHR31548">
    <property type="entry name" value="CLARIN"/>
    <property type="match status" value="1"/>
</dbReference>
<dbReference type="InterPro" id="IPR026748">
    <property type="entry name" value="Clarin"/>
</dbReference>
<dbReference type="InParanoid" id="A7SGP9"/>
<dbReference type="Gene3D" id="1.20.140.150">
    <property type="match status" value="1"/>
</dbReference>
<dbReference type="PANTHER" id="PTHR31548:SF1">
    <property type="entry name" value="LD47387P"/>
    <property type="match status" value="1"/>
</dbReference>
<feature type="transmembrane region" description="Helical" evidence="6">
    <location>
        <begin position="12"/>
        <end position="35"/>
    </location>
</feature>
<dbReference type="KEGG" id="nve:5508614"/>
<dbReference type="TCDB" id="9.A.46.2.1">
    <property type="family name" value="the clarin (clrn) family"/>
</dbReference>
<evidence type="ECO:0000256" key="2">
    <source>
        <dbReference type="ARBA" id="ARBA00005787"/>
    </source>
</evidence>
<evidence type="ECO:0000256" key="1">
    <source>
        <dbReference type="ARBA" id="ARBA00004141"/>
    </source>
</evidence>
<sequence length="230" mass="25376">MAKVFKRKGMGLFSAIIALAALVLIIVAIITEYWVMADLQRTVLTNGTAVSQTGGSKTFGLFKGTSSKDYGLGNRQRNFDVKEEFEEVANNKVVWATVGFCALSLPFICFGLGMACYNEFSKPNLMVLGTLGVFVMHIIALVFLLTAACLYATLFETQLKRNVLRKQDQQDGFSSTDRARLGYSYWILLGSAALVIISPLALLLSKIHVTHYFKTNKPKEMATADGVMLY</sequence>
<evidence type="ECO:0000256" key="6">
    <source>
        <dbReference type="SAM" id="Phobius"/>
    </source>
</evidence>
<keyword evidence="4 6" id="KW-1133">Transmembrane helix</keyword>
<evidence type="ECO:0000256" key="3">
    <source>
        <dbReference type="ARBA" id="ARBA00022692"/>
    </source>
</evidence>
<feature type="transmembrane region" description="Helical" evidence="6">
    <location>
        <begin position="93"/>
        <end position="113"/>
    </location>
</feature>
<comment type="similarity">
    <text evidence="2">Belongs to the clarin family.</text>
</comment>
<dbReference type="Proteomes" id="UP000001593">
    <property type="component" value="Unassembled WGS sequence"/>
</dbReference>
<proteinExistence type="inferred from homology"/>
<name>A7SGP9_NEMVE</name>
<reference evidence="7 8" key="1">
    <citation type="journal article" date="2007" name="Science">
        <title>Sea anemone genome reveals ancestral eumetazoan gene repertoire and genomic organization.</title>
        <authorList>
            <person name="Putnam N.H."/>
            <person name="Srivastava M."/>
            <person name="Hellsten U."/>
            <person name="Dirks B."/>
            <person name="Chapman J."/>
            <person name="Salamov A."/>
            <person name="Terry A."/>
            <person name="Shapiro H."/>
            <person name="Lindquist E."/>
            <person name="Kapitonov V.V."/>
            <person name="Jurka J."/>
            <person name="Genikhovich G."/>
            <person name="Grigoriev I.V."/>
            <person name="Lucas S.M."/>
            <person name="Steele R.E."/>
            <person name="Finnerty J.R."/>
            <person name="Technau U."/>
            <person name="Martindale M.Q."/>
            <person name="Rokhsar D.S."/>
        </authorList>
    </citation>
    <scope>NUCLEOTIDE SEQUENCE [LARGE SCALE GENOMIC DNA]</scope>
    <source>
        <strain evidence="8">CH2 X CH6</strain>
    </source>
</reference>
<keyword evidence="8" id="KW-1185">Reference proteome</keyword>
<dbReference type="eggNOG" id="ENOG502TBZ4">
    <property type="taxonomic scope" value="Eukaryota"/>
</dbReference>
<dbReference type="HOGENOM" id="CLU_1206032_0_0_1"/>
<organism evidence="7 8">
    <name type="scientific">Nematostella vectensis</name>
    <name type="common">Starlet sea anemone</name>
    <dbReference type="NCBI Taxonomy" id="45351"/>
    <lineage>
        <taxon>Eukaryota</taxon>
        <taxon>Metazoa</taxon>
        <taxon>Cnidaria</taxon>
        <taxon>Anthozoa</taxon>
        <taxon>Hexacorallia</taxon>
        <taxon>Actiniaria</taxon>
        <taxon>Edwardsiidae</taxon>
        <taxon>Nematostella</taxon>
    </lineage>
</organism>
<evidence type="ECO:0000313" key="8">
    <source>
        <dbReference type="Proteomes" id="UP000001593"/>
    </source>
</evidence>
<dbReference type="PhylomeDB" id="A7SGP9"/>
<evidence type="ECO:0000256" key="4">
    <source>
        <dbReference type="ARBA" id="ARBA00022989"/>
    </source>
</evidence>
<feature type="transmembrane region" description="Helical" evidence="6">
    <location>
        <begin position="125"/>
        <end position="154"/>
    </location>
</feature>
<dbReference type="EMBL" id="DS469654">
    <property type="protein sequence ID" value="EDO37104.1"/>
    <property type="molecule type" value="Genomic_DNA"/>
</dbReference>
<dbReference type="STRING" id="45351.A7SGP9"/>
<protein>
    <recommendedName>
        <fullName evidence="9">Clarin-3</fullName>
    </recommendedName>
</protein>
<keyword evidence="5 6" id="KW-0472">Membrane</keyword>
<comment type="subcellular location">
    <subcellularLocation>
        <location evidence="1">Membrane</location>
        <topology evidence="1">Multi-pass membrane protein</topology>
    </subcellularLocation>
</comment>
<dbReference type="GO" id="GO:0007605">
    <property type="term" value="P:sensory perception of sound"/>
    <property type="evidence" value="ECO:0007669"/>
    <property type="project" value="UniProtKB-ARBA"/>
</dbReference>
<evidence type="ECO:0008006" key="9">
    <source>
        <dbReference type="Google" id="ProtNLM"/>
    </source>
</evidence>
<dbReference type="OrthoDB" id="10012538at2759"/>
<evidence type="ECO:0000256" key="5">
    <source>
        <dbReference type="ARBA" id="ARBA00023136"/>
    </source>
</evidence>
<dbReference type="GO" id="GO:0016020">
    <property type="term" value="C:membrane"/>
    <property type="evidence" value="ECO:0007669"/>
    <property type="project" value="UniProtKB-SubCell"/>
</dbReference>
<gene>
    <name evidence="7" type="ORF">NEMVEDRAFT_v1g245170</name>
</gene>
<keyword evidence="3 6" id="KW-0812">Transmembrane</keyword>
<dbReference type="AlphaFoldDB" id="A7SGP9"/>
<dbReference type="OMA" id="PKWMTGK"/>
<feature type="transmembrane region" description="Helical" evidence="6">
    <location>
        <begin position="183"/>
        <end position="204"/>
    </location>
</feature>